<dbReference type="GO" id="GO:0016705">
    <property type="term" value="F:oxidoreductase activity, acting on paired donors, with incorporation or reduction of molecular oxygen"/>
    <property type="evidence" value="ECO:0007669"/>
    <property type="project" value="InterPro"/>
</dbReference>
<proteinExistence type="predicted"/>
<evidence type="ECO:0000256" key="6">
    <source>
        <dbReference type="ARBA" id="ARBA00023004"/>
    </source>
</evidence>
<keyword evidence="4" id="KW-0223">Dioxygenase</keyword>
<comment type="caution">
    <text evidence="8">The sequence shown here is derived from an EMBL/GenBank/DDBJ whole genome shotgun (WGS) entry which is preliminary data.</text>
</comment>
<keyword evidence="6" id="KW-0408">Iron</keyword>
<keyword evidence="5" id="KW-0560">Oxidoreductase</keyword>
<evidence type="ECO:0000256" key="1">
    <source>
        <dbReference type="ARBA" id="ARBA00001961"/>
    </source>
</evidence>
<evidence type="ECO:0000256" key="3">
    <source>
        <dbReference type="ARBA" id="ARBA00022896"/>
    </source>
</evidence>
<dbReference type="PANTHER" id="PTHR24014:SF4">
    <property type="entry name" value="2-OXOGLUTARATE AND IRON-DEPENDENT OXYGENASE DOMAIN-CONTAINING PROTEIN 2"/>
    <property type="match status" value="1"/>
</dbReference>
<feature type="domain" description="Fe2OG dioxygenase" evidence="7">
    <location>
        <begin position="238"/>
        <end position="332"/>
    </location>
</feature>
<accession>A0A8T2KNV8</accession>
<dbReference type="EMBL" id="JAACNH010000001">
    <property type="protein sequence ID" value="KAG8456056.1"/>
    <property type="molecule type" value="Genomic_DNA"/>
</dbReference>
<protein>
    <recommendedName>
        <fullName evidence="7">Fe2OG dioxygenase domain-containing protein</fullName>
    </recommendedName>
</protein>
<dbReference type="GO" id="GO:0051213">
    <property type="term" value="F:dioxygenase activity"/>
    <property type="evidence" value="ECO:0007669"/>
    <property type="project" value="UniProtKB-KW"/>
</dbReference>
<dbReference type="InterPro" id="IPR006620">
    <property type="entry name" value="Pro_4_hyd_alph"/>
</dbReference>
<name>A0A8T2KNV8_9PIPI</name>
<dbReference type="GO" id="GO:0031418">
    <property type="term" value="F:L-ascorbic acid binding"/>
    <property type="evidence" value="ECO:0007669"/>
    <property type="project" value="UniProtKB-KW"/>
</dbReference>
<evidence type="ECO:0000256" key="2">
    <source>
        <dbReference type="ARBA" id="ARBA00022723"/>
    </source>
</evidence>
<dbReference type="Pfam" id="PF25238">
    <property type="entry name" value="OGFOD2-like"/>
    <property type="match status" value="1"/>
</dbReference>
<organism evidence="8 9">
    <name type="scientific">Hymenochirus boettgeri</name>
    <name type="common">Congo dwarf clawed frog</name>
    <dbReference type="NCBI Taxonomy" id="247094"/>
    <lineage>
        <taxon>Eukaryota</taxon>
        <taxon>Metazoa</taxon>
        <taxon>Chordata</taxon>
        <taxon>Craniata</taxon>
        <taxon>Vertebrata</taxon>
        <taxon>Euteleostomi</taxon>
        <taxon>Amphibia</taxon>
        <taxon>Batrachia</taxon>
        <taxon>Anura</taxon>
        <taxon>Pipoidea</taxon>
        <taxon>Pipidae</taxon>
        <taxon>Pipinae</taxon>
        <taxon>Hymenochirus</taxon>
    </lineage>
</organism>
<dbReference type="OrthoDB" id="1736837at2759"/>
<keyword evidence="2" id="KW-0479">Metal-binding</keyword>
<reference evidence="8" key="1">
    <citation type="thesis" date="2020" institute="ProQuest LLC" country="789 East Eisenhower Parkway, Ann Arbor, MI, USA">
        <title>Comparative Genomics and Chromosome Evolution.</title>
        <authorList>
            <person name="Mudd A.B."/>
        </authorList>
    </citation>
    <scope>NUCLEOTIDE SEQUENCE</scope>
    <source>
        <strain evidence="8">Female2</strain>
        <tissue evidence="8">Blood</tissue>
    </source>
</reference>
<dbReference type="PROSITE" id="PS51471">
    <property type="entry name" value="FE2OG_OXY"/>
    <property type="match status" value="1"/>
</dbReference>
<dbReference type="Proteomes" id="UP000812440">
    <property type="component" value="Chromosome 1"/>
</dbReference>
<dbReference type="SMART" id="SM00702">
    <property type="entry name" value="P4Hc"/>
    <property type="match status" value="1"/>
</dbReference>
<dbReference type="AlphaFoldDB" id="A0A8T2KNV8"/>
<evidence type="ECO:0000256" key="5">
    <source>
        <dbReference type="ARBA" id="ARBA00023002"/>
    </source>
</evidence>
<sequence>MSNCDVTPLKVHQYCHLNRLFACALDMTMAVGQPPYTCACFYTDNIFLENFHLHVRYTDEQQFRRDYGKVLHRQGCQTPGQLRQVLETIEKEVQRRKKLGEESRKRRTEISLCYKPRHPELYVLQESFLAGEFLAAVKYSKSPQANLEGMVQHLHSITDKRIYQLPVFLPGFCTKLIEELENFEKSELPKGRPNTMNNYGILLNELGFVDTFTAALCEKYVKPIASLLYPDWGGGCLDSHRAFVVKYSLQEDLDLSGHYDNAEITLNVCLGKVFADGNLYFSDMREVPVNERKYAEVKHIIGQGVLHRGQHIHGALPITSGERWNLIIWMRASQYRNKLCPMCNKEPLLIETLGDGDGFTSTREDKAETVNICSLI</sequence>
<evidence type="ECO:0000313" key="9">
    <source>
        <dbReference type="Proteomes" id="UP000812440"/>
    </source>
</evidence>
<gene>
    <name evidence="8" type="ORF">GDO86_002018</name>
</gene>
<evidence type="ECO:0000259" key="7">
    <source>
        <dbReference type="PROSITE" id="PS51471"/>
    </source>
</evidence>
<dbReference type="GO" id="GO:0005506">
    <property type="term" value="F:iron ion binding"/>
    <property type="evidence" value="ECO:0007669"/>
    <property type="project" value="InterPro"/>
</dbReference>
<keyword evidence="9" id="KW-1185">Reference proteome</keyword>
<keyword evidence="3" id="KW-0847">Vitamin C</keyword>
<evidence type="ECO:0000313" key="8">
    <source>
        <dbReference type="EMBL" id="KAG8456056.1"/>
    </source>
</evidence>
<dbReference type="PANTHER" id="PTHR24014">
    <property type="entry name" value="2-OXOGLUTARATE AND IRON-DEPENDENT OXYGENASE DOMAIN-CONTAINING PROTEIN 2"/>
    <property type="match status" value="1"/>
</dbReference>
<comment type="cofactor">
    <cofactor evidence="1">
        <name>L-ascorbate</name>
        <dbReference type="ChEBI" id="CHEBI:38290"/>
    </cofactor>
</comment>
<dbReference type="InterPro" id="IPR005123">
    <property type="entry name" value="Oxoglu/Fe-dep_dioxygenase_dom"/>
</dbReference>
<dbReference type="Gene3D" id="2.60.120.620">
    <property type="entry name" value="q2cbj1_9rhob like domain"/>
    <property type="match status" value="1"/>
</dbReference>
<evidence type="ECO:0000256" key="4">
    <source>
        <dbReference type="ARBA" id="ARBA00022964"/>
    </source>
</evidence>